<reference evidence="4" key="1">
    <citation type="submission" date="2022-11" db="UniProtKB">
        <authorList>
            <consortium name="WormBaseParasite"/>
        </authorList>
    </citation>
    <scope>IDENTIFICATION</scope>
</reference>
<name>A0A914EG47_9BILA</name>
<accession>A0A914EG47</accession>
<dbReference type="Proteomes" id="UP000887540">
    <property type="component" value="Unplaced"/>
</dbReference>
<proteinExistence type="predicted"/>
<evidence type="ECO:0000313" key="4">
    <source>
        <dbReference type="WBParaSite" id="ACRNAN_scaffold7623.g25716.t1"/>
    </source>
</evidence>
<feature type="region of interest" description="Disordered" evidence="2">
    <location>
        <begin position="1083"/>
        <end position="1109"/>
    </location>
</feature>
<protein>
    <submittedName>
        <fullName evidence="4">VWFA domain-containing protein</fullName>
    </submittedName>
</protein>
<evidence type="ECO:0000256" key="2">
    <source>
        <dbReference type="SAM" id="MobiDB-lite"/>
    </source>
</evidence>
<feature type="region of interest" description="Disordered" evidence="2">
    <location>
        <begin position="222"/>
        <end position="270"/>
    </location>
</feature>
<feature type="region of interest" description="Disordered" evidence="2">
    <location>
        <begin position="178"/>
        <end position="200"/>
    </location>
</feature>
<feature type="region of interest" description="Disordered" evidence="2">
    <location>
        <begin position="2091"/>
        <end position="2112"/>
    </location>
</feature>
<feature type="compositionally biased region" description="Basic and acidic residues" evidence="2">
    <location>
        <begin position="222"/>
        <end position="240"/>
    </location>
</feature>
<keyword evidence="1" id="KW-0175">Coiled coil</keyword>
<feature type="coiled-coil region" evidence="1">
    <location>
        <begin position="599"/>
        <end position="670"/>
    </location>
</feature>
<dbReference type="WBParaSite" id="ACRNAN_scaffold7623.g25716.t1">
    <property type="protein sequence ID" value="ACRNAN_scaffold7623.g25716.t1"/>
    <property type="gene ID" value="ACRNAN_scaffold7623.g25716"/>
</dbReference>
<evidence type="ECO:0000313" key="3">
    <source>
        <dbReference type="Proteomes" id="UP000887540"/>
    </source>
</evidence>
<feature type="compositionally biased region" description="Polar residues" evidence="2">
    <location>
        <begin position="241"/>
        <end position="254"/>
    </location>
</feature>
<sequence>MYTLKKIRKNEDDFENQPPAKQPYTQERRTSGGGFFQKIFKNPEETVGPVRVETEDGGYAEIRSRSNDRDGWDGRYWKKREMSVPVSPKTVKFEDEIERELAAESARQRATVSPTGLYSRPEKYRFQPIVQPPITSKSTVYPSGRMAPPPQGAATTETLDEATLDMLRMSVEPTGISFSGTARISPTADRLQKSASTSTMNKVIRTQDGGVLKLENAFTWDVDRRQNNSPDNHPRARSETRTTNQTNPDGTQSRTTETTHEESHHIAGKPVIRTTVEGQMKIEKSVGTRLETIEHSIAKAYTIRETVTHYLIRTTMGKREVIIEERPPSATMDETSTVRSGVRTSGIYRLSVYEDGQEIGRHEADIKIPDNMNKPDYLAKLSQKLLADLATLDGEEITATTRVEIERVEDVTDYVKTYLIGQALAEPEPEPAPIQLAIPTEPEKVYNYESASDALSSGGLTPNMELNSRSYVDKLEREPEATLEKKDIHLTTEGKLYEDKTRFGGFSPKIPMESDTESVESILVDRRMPRCANVYADCDLKRTEDRSENTVLIAMPLTISMTMILRIERIREKLQLQQAAYGMEREGQKFKGEAVMRKHRRFESEEEEQEEEKVKLQQAAYGLEREGQHFRDAAVMKKQKRYESEEEEEVQRVQEQAKIVQEEKEELQVIQIQETKKVEEIKVKQIEVKEATAQVDVTLFKKESYGNFDLTIETANYAQGVLVRTKAVKIETDAMGAAYDLESRGQLLKGKALIRKHRQFESESEESIQSEELEPPAAAYDFERGGQFLEGQALLRRHKKYESETSMDYEGEMRQRGGVTHVTLFKKEAEGYFDITIECPNWGPETKARLKEVPAQRYENLEFVKSIEKTGSTRIQEETKAVFKENNKWAATLNTVAQSSENVNFIMNLKKESDYQLFLAGDSSAEGYIRSPRMESTTKSITESAEENLMVMYGLEAATKNIASSEITRKEATVQKSAKQLVEYTKEEESCAVLMENRGTLAERAASGWMDTVTELRRSEEREVEETSLISTVGYEADRGEWFDEELRKCRSVYTDFGREFSETITEESAQVMSDSQLEHTIRASRAGSSHGTTIIWIPPDEGETQLPPIGFQRRSYSVEKDVLSRSMTDISQKTSIELIEGTKPIEDTSLTSRESSSETSTSVSTEIETTQLRTIVESLGKISVEDNTTQQVKKAQKPSEKVQEASQKADMRAGIREISQPAEFSETNATLVQQQLQEVTQTTTGLSFPRTEANLLLTQACKTLAAIEDITLVASASNVGATESTLVAANLEQVRRSAEEARMEMGSLLHSYEVVERDLRKDIVITESRQQEKVFKTKAPMEEALVYEQKFEVHPQEVAKVTKTSKTKISLEASKNLSIKEEAVDSEITKPATEVSASRDIGVTLSSQEKARLKEYGFETSEFGVGFQRVSKPPSLEETEAVLAEKLLLHNTIKTIATSFEQVGQNVHLAAETMREAAQRSLHIATTEKDFLKSTAAKTEEILVEMKAGAPSKTFEIKTTQKISRKDSEKAQLQETAIELGSIQQTYQYIETDLRHVLTLPEALLQQILLKVRAAAEETAQLEKQLSLSPIASSEVISKLKLTEQAARSLFVESQDVGANFAKHDREFSTAKIVGIPDVSQDQARLKEYHAETSDAGTGFARLPKPSVDQEAEILLEERIKLQQGLNLLASIFEQVEYNIQMAAEAAREVAQKEASMKTLEHGELISKAATSEVAFSESELNALRITSDVESTLKDRIRQSAQEKLRETSVEMGNVHQAYLFAETDLRQDITVPVGRSQKQKLETKASMEEKIAIESKIGVSPAGVSEITSKIKPAEEASRSLSIEKLEIHEGLTKPSVDVEISKTSSIPVSDQERAVLREYGIEASSLQAGFERISKPASYQETEISTEDQLRLQQTLDMKASTFEKVEQNIQMVSQLAKETAEKGMSIKSMEQGDFKAKAAKREEILVSTDFEAQEVGAKAEVKAPSREEIQAHHPEKTDLMRITKIEEKEEARLREVSRPEEQYFIEKPVGVPSLDHEQAKFQEFGEKIAHAQSRFERISKSVDYNESERIQQIKLQDKLTKASTEAERSIQLDSEQPKQVVLAHAEQ</sequence>
<feature type="region of interest" description="Disordered" evidence="2">
    <location>
        <begin position="1142"/>
        <end position="1168"/>
    </location>
</feature>
<organism evidence="3 4">
    <name type="scientific">Acrobeloides nanus</name>
    <dbReference type="NCBI Taxonomy" id="290746"/>
    <lineage>
        <taxon>Eukaryota</taxon>
        <taxon>Metazoa</taxon>
        <taxon>Ecdysozoa</taxon>
        <taxon>Nematoda</taxon>
        <taxon>Chromadorea</taxon>
        <taxon>Rhabditida</taxon>
        <taxon>Tylenchina</taxon>
        <taxon>Cephalobomorpha</taxon>
        <taxon>Cephaloboidea</taxon>
        <taxon>Cephalobidae</taxon>
        <taxon>Acrobeloides</taxon>
    </lineage>
</organism>
<feature type="region of interest" description="Disordered" evidence="2">
    <location>
        <begin position="1"/>
        <end position="34"/>
    </location>
</feature>
<feature type="region of interest" description="Disordered" evidence="2">
    <location>
        <begin position="135"/>
        <end position="154"/>
    </location>
</feature>
<keyword evidence="3" id="KW-1185">Reference proteome</keyword>
<feature type="compositionally biased region" description="Low complexity" evidence="2">
    <location>
        <begin position="1148"/>
        <end position="1168"/>
    </location>
</feature>
<evidence type="ECO:0000256" key="1">
    <source>
        <dbReference type="SAM" id="Coils"/>
    </source>
</evidence>